<dbReference type="Proteomes" id="UP000241394">
    <property type="component" value="Chromosome LG24"/>
</dbReference>
<keyword evidence="1" id="KW-0732">Signal</keyword>
<organism evidence="2 3">
    <name type="scientific">Actinidia chinensis var. chinensis</name>
    <name type="common">Chinese soft-hair kiwi</name>
    <dbReference type="NCBI Taxonomy" id="1590841"/>
    <lineage>
        <taxon>Eukaryota</taxon>
        <taxon>Viridiplantae</taxon>
        <taxon>Streptophyta</taxon>
        <taxon>Embryophyta</taxon>
        <taxon>Tracheophyta</taxon>
        <taxon>Spermatophyta</taxon>
        <taxon>Magnoliopsida</taxon>
        <taxon>eudicotyledons</taxon>
        <taxon>Gunneridae</taxon>
        <taxon>Pentapetalae</taxon>
        <taxon>asterids</taxon>
        <taxon>Ericales</taxon>
        <taxon>Actinidiaceae</taxon>
        <taxon>Actinidia</taxon>
    </lineage>
</organism>
<proteinExistence type="predicted"/>
<dbReference type="EMBL" id="NKQK01000024">
    <property type="protein sequence ID" value="PSR93282.1"/>
    <property type="molecule type" value="Genomic_DNA"/>
</dbReference>
<dbReference type="InParanoid" id="A0A2R6PLS6"/>
<evidence type="ECO:0000256" key="1">
    <source>
        <dbReference type="SAM" id="SignalP"/>
    </source>
</evidence>
<feature type="signal peptide" evidence="1">
    <location>
        <begin position="1"/>
        <end position="25"/>
    </location>
</feature>
<sequence>MRASSGVEVVAILIVMVVSARVVAAARESPCYNCTESEKETHVNFVWPYVARKFAALNYVGKSNKQIEGGGRIVPHNFKTEVSVDHYSMIINEIYGNLYI</sequence>
<evidence type="ECO:0000313" key="3">
    <source>
        <dbReference type="Proteomes" id="UP000241394"/>
    </source>
</evidence>
<evidence type="ECO:0000313" key="2">
    <source>
        <dbReference type="EMBL" id="PSR93282.1"/>
    </source>
</evidence>
<comment type="caution">
    <text evidence="2">The sequence shown here is derived from an EMBL/GenBank/DDBJ whole genome shotgun (WGS) entry which is preliminary data.</text>
</comment>
<accession>A0A2R6PLS6</accession>
<keyword evidence="3" id="KW-1185">Reference proteome</keyword>
<gene>
    <name evidence="2" type="ORF">CEY00_Acc27894</name>
</gene>
<protein>
    <submittedName>
        <fullName evidence="2">Protein doublesex like</fullName>
    </submittedName>
</protein>
<reference evidence="2 3" key="1">
    <citation type="submission" date="2017-07" db="EMBL/GenBank/DDBJ databases">
        <title>An improved, manually edited Actinidia chinensis var. chinensis (kiwifruit) genome highlights the challenges associated with draft genomes and gene prediction in plants.</title>
        <authorList>
            <person name="Pilkington S."/>
            <person name="Crowhurst R."/>
            <person name="Hilario E."/>
            <person name="Nardozza S."/>
            <person name="Fraser L."/>
            <person name="Peng Y."/>
            <person name="Gunaseelan K."/>
            <person name="Simpson R."/>
            <person name="Tahir J."/>
            <person name="Deroles S."/>
            <person name="Templeton K."/>
            <person name="Luo Z."/>
            <person name="Davy M."/>
            <person name="Cheng C."/>
            <person name="Mcneilage M."/>
            <person name="Scaglione D."/>
            <person name="Liu Y."/>
            <person name="Zhang Q."/>
            <person name="Datson P."/>
            <person name="De Silva N."/>
            <person name="Gardiner S."/>
            <person name="Bassett H."/>
            <person name="Chagne D."/>
            <person name="Mccallum J."/>
            <person name="Dzierzon H."/>
            <person name="Deng C."/>
            <person name="Wang Y.-Y."/>
            <person name="Barron N."/>
            <person name="Manako K."/>
            <person name="Bowen J."/>
            <person name="Foster T."/>
            <person name="Erridge Z."/>
            <person name="Tiffin H."/>
            <person name="Waite C."/>
            <person name="Davies K."/>
            <person name="Grierson E."/>
            <person name="Laing W."/>
            <person name="Kirk R."/>
            <person name="Chen X."/>
            <person name="Wood M."/>
            <person name="Montefiori M."/>
            <person name="Brummell D."/>
            <person name="Schwinn K."/>
            <person name="Catanach A."/>
            <person name="Fullerton C."/>
            <person name="Li D."/>
            <person name="Meiyalaghan S."/>
            <person name="Nieuwenhuizen N."/>
            <person name="Read N."/>
            <person name="Prakash R."/>
            <person name="Hunter D."/>
            <person name="Zhang H."/>
            <person name="Mckenzie M."/>
            <person name="Knabel M."/>
            <person name="Harris A."/>
            <person name="Allan A."/>
            <person name="Chen A."/>
            <person name="Janssen B."/>
            <person name="Plunkett B."/>
            <person name="Dwamena C."/>
            <person name="Voogd C."/>
            <person name="Leif D."/>
            <person name="Lafferty D."/>
            <person name="Souleyre E."/>
            <person name="Varkonyi-Gasic E."/>
            <person name="Gambi F."/>
            <person name="Hanley J."/>
            <person name="Yao J.-L."/>
            <person name="Cheung J."/>
            <person name="David K."/>
            <person name="Warren B."/>
            <person name="Marsh K."/>
            <person name="Snowden K."/>
            <person name="Lin-Wang K."/>
            <person name="Brian L."/>
            <person name="Martinez-Sanchez M."/>
            <person name="Wang M."/>
            <person name="Ileperuma N."/>
            <person name="Macnee N."/>
            <person name="Campin R."/>
            <person name="Mcatee P."/>
            <person name="Drummond R."/>
            <person name="Espley R."/>
            <person name="Ireland H."/>
            <person name="Wu R."/>
            <person name="Atkinson R."/>
            <person name="Karunairetnam S."/>
            <person name="Bulley S."/>
            <person name="Chunkath S."/>
            <person name="Hanley Z."/>
            <person name="Storey R."/>
            <person name="Thrimawithana A."/>
            <person name="Thomson S."/>
            <person name="David C."/>
            <person name="Testolin R."/>
        </authorList>
    </citation>
    <scope>NUCLEOTIDE SEQUENCE [LARGE SCALE GENOMIC DNA]</scope>
    <source>
        <strain evidence="3">cv. Red5</strain>
        <tissue evidence="2">Young leaf</tissue>
    </source>
</reference>
<dbReference type="Gramene" id="PSR93282">
    <property type="protein sequence ID" value="PSR93282"/>
    <property type="gene ID" value="CEY00_Acc27894"/>
</dbReference>
<name>A0A2R6PLS6_ACTCC</name>
<dbReference type="AlphaFoldDB" id="A0A2R6PLS6"/>
<feature type="chain" id="PRO_5015328361" evidence="1">
    <location>
        <begin position="26"/>
        <end position="100"/>
    </location>
</feature>
<reference evidence="3" key="2">
    <citation type="journal article" date="2018" name="BMC Genomics">
        <title>A manually annotated Actinidia chinensis var. chinensis (kiwifruit) genome highlights the challenges associated with draft genomes and gene prediction in plants.</title>
        <authorList>
            <person name="Pilkington S.M."/>
            <person name="Crowhurst R."/>
            <person name="Hilario E."/>
            <person name="Nardozza S."/>
            <person name="Fraser L."/>
            <person name="Peng Y."/>
            <person name="Gunaseelan K."/>
            <person name="Simpson R."/>
            <person name="Tahir J."/>
            <person name="Deroles S.C."/>
            <person name="Templeton K."/>
            <person name="Luo Z."/>
            <person name="Davy M."/>
            <person name="Cheng C."/>
            <person name="McNeilage M."/>
            <person name="Scaglione D."/>
            <person name="Liu Y."/>
            <person name="Zhang Q."/>
            <person name="Datson P."/>
            <person name="De Silva N."/>
            <person name="Gardiner S.E."/>
            <person name="Bassett H."/>
            <person name="Chagne D."/>
            <person name="McCallum J."/>
            <person name="Dzierzon H."/>
            <person name="Deng C."/>
            <person name="Wang Y.Y."/>
            <person name="Barron L."/>
            <person name="Manako K."/>
            <person name="Bowen J."/>
            <person name="Foster T.M."/>
            <person name="Erridge Z.A."/>
            <person name="Tiffin H."/>
            <person name="Waite C.N."/>
            <person name="Davies K.M."/>
            <person name="Grierson E.P."/>
            <person name="Laing W.A."/>
            <person name="Kirk R."/>
            <person name="Chen X."/>
            <person name="Wood M."/>
            <person name="Montefiori M."/>
            <person name="Brummell D.A."/>
            <person name="Schwinn K.E."/>
            <person name="Catanach A."/>
            <person name="Fullerton C."/>
            <person name="Li D."/>
            <person name="Meiyalaghan S."/>
            <person name="Nieuwenhuizen N."/>
            <person name="Read N."/>
            <person name="Prakash R."/>
            <person name="Hunter D."/>
            <person name="Zhang H."/>
            <person name="McKenzie M."/>
            <person name="Knabel M."/>
            <person name="Harris A."/>
            <person name="Allan A.C."/>
            <person name="Gleave A."/>
            <person name="Chen A."/>
            <person name="Janssen B.J."/>
            <person name="Plunkett B."/>
            <person name="Ampomah-Dwamena C."/>
            <person name="Voogd C."/>
            <person name="Leif D."/>
            <person name="Lafferty D."/>
            <person name="Souleyre E.J.F."/>
            <person name="Varkonyi-Gasic E."/>
            <person name="Gambi F."/>
            <person name="Hanley J."/>
            <person name="Yao J.L."/>
            <person name="Cheung J."/>
            <person name="David K.M."/>
            <person name="Warren B."/>
            <person name="Marsh K."/>
            <person name="Snowden K.C."/>
            <person name="Lin-Wang K."/>
            <person name="Brian L."/>
            <person name="Martinez-Sanchez M."/>
            <person name="Wang M."/>
            <person name="Ileperuma N."/>
            <person name="Macnee N."/>
            <person name="Campin R."/>
            <person name="McAtee P."/>
            <person name="Drummond R.S.M."/>
            <person name="Espley R.V."/>
            <person name="Ireland H.S."/>
            <person name="Wu R."/>
            <person name="Atkinson R.G."/>
            <person name="Karunairetnam S."/>
            <person name="Bulley S."/>
            <person name="Chunkath S."/>
            <person name="Hanley Z."/>
            <person name="Storey R."/>
            <person name="Thrimawithana A.H."/>
            <person name="Thomson S."/>
            <person name="David C."/>
            <person name="Testolin R."/>
            <person name="Huang H."/>
            <person name="Hellens R.P."/>
            <person name="Schaffer R.J."/>
        </authorList>
    </citation>
    <scope>NUCLEOTIDE SEQUENCE [LARGE SCALE GENOMIC DNA]</scope>
    <source>
        <strain evidence="3">cv. Red5</strain>
    </source>
</reference>